<dbReference type="SUPFAM" id="SSF63829">
    <property type="entry name" value="Calcium-dependent phosphotriesterase"/>
    <property type="match status" value="1"/>
</dbReference>
<dbReference type="EMBL" id="CAJPWZ010000354">
    <property type="protein sequence ID" value="CAG2191125.1"/>
    <property type="molecule type" value="Genomic_DNA"/>
</dbReference>
<protein>
    <recommendedName>
        <fullName evidence="3">Tripartite motif-containing protein 2</fullName>
    </recommendedName>
</protein>
<evidence type="ECO:0000313" key="1">
    <source>
        <dbReference type="EMBL" id="CAG2191125.1"/>
    </source>
</evidence>
<sequence length="157" mass="17667">MFSEIHVILRQEQGANKSPATCSDNDSERYRSDRTSLRDCVIVNDGRMILADFERNKVLVYTHDGQMSKTIPVDVPKSGGYLSHHKETFCYTCFHVFEEKIITCCDDIGREIWKLGVADSGVTVDTYGNYFASNYSDSTLQIVTTDGKKSKTTSRSA</sequence>
<dbReference type="Gene3D" id="2.120.10.30">
    <property type="entry name" value="TolB, C-terminal domain"/>
    <property type="match status" value="1"/>
</dbReference>
<name>A0A8S3Q9C8_MYTED</name>
<organism evidence="1 2">
    <name type="scientific">Mytilus edulis</name>
    <name type="common">Blue mussel</name>
    <dbReference type="NCBI Taxonomy" id="6550"/>
    <lineage>
        <taxon>Eukaryota</taxon>
        <taxon>Metazoa</taxon>
        <taxon>Spiralia</taxon>
        <taxon>Lophotrochozoa</taxon>
        <taxon>Mollusca</taxon>
        <taxon>Bivalvia</taxon>
        <taxon>Autobranchia</taxon>
        <taxon>Pteriomorphia</taxon>
        <taxon>Mytilida</taxon>
        <taxon>Mytiloidea</taxon>
        <taxon>Mytilidae</taxon>
        <taxon>Mytilinae</taxon>
        <taxon>Mytilus</taxon>
    </lineage>
</organism>
<gene>
    <name evidence="1" type="ORF">MEDL_6378</name>
</gene>
<dbReference type="OrthoDB" id="10163324at2759"/>
<dbReference type="InterPro" id="IPR011042">
    <property type="entry name" value="6-blade_b-propeller_TolB-like"/>
</dbReference>
<evidence type="ECO:0000313" key="2">
    <source>
        <dbReference type="Proteomes" id="UP000683360"/>
    </source>
</evidence>
<dbReference type="Proteomes" id="UP000683360">
    <property type="component" value="Unassembled WGS sequence"/>
</dbReference>
<proteinExistence type="predicted"/>
<accession>A0A8S3Q9C8</accession>
<keyword evidence="2" id="KW-1185">Reference proteome</keyword>
<comment type="caution">
    <text evidence="1">The sequence shown here is derived from an EMBL/GenBank/DDBJ whole genome shotgun (WGS) entry which is preliminary data.</text>
</comment>
<reference evidence="1" key="1">
    <citation type="submission" date="2021-03" db="EMBL/GenBank/DDBJ databases">
        <authorList>
            <person name="Bekaert M."/>
        </authorList>
    </citation>
    <scope>NUCLEOTIDE SEQUENCE</scope>
</reference>
<evidence type="ECO:0008006" key="3">
    <source>
        <dbReference type="Google" id="ProtNLM"/>
    </source>
</evidence>
<dbReference type="AlphaFoldDB" id="A0A8S3Q9C8"/>